<evidence type="ECO:0000313" key="1">
    <source>
        <dbReference type="EMBL" id="MBW83183.1"/>
    </source>
</evidence>
<proteinExistence type="predicted"/>
<sequence length="55" mass="6292">MESAFFVLFIIQRGGLKRNTIFLSLLKGDQMVIILFRTAAEFPEKLFTCGSMLFT</sequence>
<accession>A0A2P2IPN4</accession>
<name>A0A2P2IPN4_RHIMU</name>
<dbReference type="AlphaFoldDB" id="A0A2P2IPN4"/>
<dbReference type="EMBL" id="GGEC01002700">
    <property type="protein sequence ID" value="MBW83183.1"/>
    <property type="molecule type" value="Transcribed_RNA"/>
</dbReference>
<organism evidence="1">
    <name type="scientific">Rhizophora mucronata</name>
    <name type="common">Asiatic mangrove</name>
    <dbReference type="NCBI Taxonomy" id="61149"/>
    <lineage>
        <taxon>Eukaryota</taxon>
        <taxon>Viridiplantae</taxon>
        <taxon>Streptophyta</taxon>
        <taxon>Embryophyta</taxon>
        <taxon>Tracheophyta</taxon>
        <taxon>Spermatophyta</taxon>
        <taxon>Magnoliopsida</taxon>
        <taxon>eudicotyledons</taxon>
        <taxon>Gunneridae</taxon>
        <taxon>Pentapetalae</taxon>
        <taxon>rosids</taxon>
        <taxon>fabids</taxon>
        <taxon>Malpighiales</taxon>
        <taxon>Rhizophoraceae</taxon>
        <taxon>Rhizophora</taxon>
    </lineage>
</organism>
<reference evidence="1" key="1">
    <citation type="submission" date="2018-02" db="EMBL/GenBank/DDBJ databases">
        <title>Rhizophora mucronata_Transcriptome.</title>
        <authorList>
            <person name="Meera S.P."/>
            <person name="Sreeshan A."/>
            <person name="Augustine A."/>
        </authorList>
    </citation>
    <scope>NUCLEOTIDE SEQUENCE</scope>
    <source>
        <tissue evidence="1">Leaf</tissue>
    </source>
</reference>
<protein>
    <submittedName>
        <fullName evidence="1">Uncharacterized protein</fullName>
    </submittedName>
</protein>